<dbReference type="AlphaFoldDB" id="A3HZB0"/>
<dbReference type="GO" id="GO:0005506">
    <property type="term" value="F:iron ion binding"/>
    <property type="evidence" value="ECO:0007669"/>
    <property type="project" value="InterPro"/>
</dbReference>
<dbReference type="Proteomes" id="UP000003919">
    <property type="component" value="Chromosome"/>
</dbReference>
<dbReference type="HOGENOM" id="CLU_141558_0_0_10"/>
<feature type="binding site" description="covalent" evidence="6">
    <location>
        <position position="102"/>
    </location>
    <ligand>
        <name>heme c</name>
        <dbReference type="ChEBI" id="CHEBI:61717"/>
    </ligand>
</feature>
<reference evidence="8 9" key="1">
    <citation type="journal article" date="2011" name="J. Bacteriol.">
        <title>Complete genome sequence of Algoriphagus sp. PR1, bacterial prey of a colony-forming choanoflagellate.</title>
        <authorList>
            <person name="Alegado R.A."/>
            <person name="Ferriera S."/>
            <person name="Nusbaum C."/>
            <person name="Young S.K."/>
            <person name="Zeng Q."/>
            <person name="Imamovic A."/>
            <person name="Fairclough S.R."/>
            <person name="King N."/>
        </authorList>
    </citation>
    <scope>NUCLEOTIDE SEQUENCE [LARGE SCALE GENOMIC DNA]</scope>
    <source>
        <strain evidence="8 9">PR1</strain>
    </source>
</reference>
<dbReference type="Gene3D" id="1.10.760.10">
    <property type="entry name" value="Cytochrome c-like domain"/>
    <property type="match status" value="1"/>
</dbReference>
<keyword evidence="5 6" id="KW-0408">Iron</keyword>
<dbReference type="InterPro" id="IPR036909">
    <property type="entry name" value="Cyt_c-like_dom_sf"/>
</dbReference>
<evidence type="ECO:0000259" key="7">
    <source>
        <dbReference type="PROSITE" id="PS51007"/>
    </source>
</evidence>
<evidence type="ECO:0000313" key="9">
    <source>
        <dbReference type="Proteomes" id="UP000003919"/>
    </source>
</evidence>
<keyword evidence="9" id="KW-1185">Reference proteome</keyword>
<keyword evidence="2 6" id="KW-0349">Heme</keyword>
<comment type="caution">
    <text evidence="8">The sequence shown here is derived from an EMBL/GenBank/DDBJ whole genome shotgun (WGS) entry which is preliminary data.</text>
</comment>
<dbReference type="eggNOG" id="COG4654">
    <property type="taxonomic scope" value="Bacteria"/>
</dbReference>
<accession>A3HZB0</accession>
<sequence>MILSACTQKPSADTKDTSLIKEKDYIRVIEGIDEPLDHEMIQRGEVLISYSDCSECHKDDMRSKGPAFRDIAKRYPTSQVYLDLLARKVISGGTGSWGNPIMSPHPEINEDDAKAMVSYILSLED</sequence>
<dbReference type="PRINTS" id="PR00606">
    <property type="entry name" value="CYTCHROMECID"/>
</dbReference>
<feature type="binding site" description="covalent" evidence="6">
    <location>
        <position position="57"/>
    </location>
    <ligand>
        <name>heme c</name>
        <dbReference type="ChEBI" id="CHEBI:61717"/>
    </ligand>
</feature>
<feature type="binding site" description="covalent" evidence="6">
    <location>
        <position position="53"/>
    </location>
    <ligand>
        <name>heme c</name>
        <dbReference type="ChEBI" id="CHEBI:61717"/>
    </ligand>
</feature>
<dbReference type="GO" id="GO:0009055">
    <property type="term" value="F:electron transfer activity"/>
    <property type="evidence" value="ECO:0007669"/>
    <property type="project" value="InterPro"/>
</dbReference>
<evidence type="ECO:0000256" key="6">
    <source>
        <dbReference type="PIRSR" id="PIRSR602324-1"/>
    </source>
</evidence>
<dbReference type="OrthoDB" id="9814063at2"/>
<dbReference type="InterPro" id="IPR009056">
    <property type="entry name" value="Cyt_c-like_dom"/>
</dbReference>
<dbReference type="GO" id="GO:0020037">
    <property type="term" value="F:heme binding"/>
    <property type="evidence" value="ECO:0007669"/>
    <property type="project" value="InterPro"/>
</dbReference>
<dbReference type="PROSITE" id="PS51007">
    <property type="entry name" value="CYTC"/>
    <property type="match status" value="1"/>
</dbReference>
<keyword evidence="3 6" id="KW-0479">Metal-binding</keyword>
<keyword evidence="1" id="KW-0813">Transport</keyword>
<evidence type="ECO:0000256" key="1">
    <source>
        <dbReference type="ARBA" id="ARBA00022448"/>
    </source>
</evidence>
<evidence type="ECO:0000256" key="5">
    <source>
        <dbReference type="ARBA" id="ARBA00023004"/>
    </source>
</evidence>
<organism evidence="8 9">
    <name type="scientific">Algoriphagus machipongonensis</name>
    <dbReference type="NCBI Taxonomy" id="388413"/>
    <lineage>
        <taxon>Bacteria</taxon>
        <taxon>Pseudomonadati</taxon>
        <taxon>Bacteroidota</taxon>
        <taxon>Cytophagia</taxon>
        <taxon>Cytophagales</taxon>
        <taxon>Cyclobacteriaceae</taxon>
        <taxon>Algoriphagus</taxon>
    </lineage>
</organism>
<proteinExistence type="predicted"/>
<protein>
    <submittedName>
        <fullName evidence="8">Cytochrome c family protein</fullName>
    </submittedName>
</protein>
<dbReference type="EMBL" id="AAXU02000001">
    <property type="protein sequence ID" value="EAZ80596.1"/>
    <property type="molecule type" value="Genomic_DNA"/>
</dbReference>
<dbReference type="InterPro" id="IPR002324">
    <property type="entry name" value="Cyt_c_ID"/>
</dbReference>
<gene>
    <name evidence="8" type="ORF">ALPR1_06720</name>
</gene>
<dbReference type="Pfam" id="PF00034">
    <property type="entry name" value="Cytochrom_C"/>
    <property type="match status" value="1"/>
</dbReference>
<evidence type="ECO:0000256" key="3">
    <source>
        <dbReference type="ARBA" id="ARBA00022723"/>
    </source>
</evidence>
<comment type="PTM">
    <text evidence="6">Binds 1 heme c group covalently per subunit.</text>
</comment>
<evidence type="ECO:0000313" key="8">
    <source>
        <dbReference type="EMBL" id="EAZ80596.1"/>
    </source>
</evidence>
<keyword evidence="4" id="KW-0249">Electron transport</keyword>
<dbReference type="SUPFAM" id="SSF46626">
    <property type="entry name" value="Cytochrome c"/>
    <property type="match status" value="1"/>
</dbReference>
<evidence type="ECO:0000256" key="4">
    <source>
        <dbReference type="ARBA" id="ARBA00022982"/>
    </source>
</evidence>
<name>A3HZB0_9BACT</name>
<dbReference type="EMBL" id="CM001023">
    <property type="protein sequence ID" value="EAZ80596.1"/>
    <property type="molecule type" value="Genomic_DNA"/>
</dbReference>
<feature type="domain" description="Cytochrome c" evidence="7">
    <location>
        <begin position="39"/>
        <end position="124"/>
    </location>
</feature>
<evidence type="ECO:0000256" key="2">
    <source>
        <dbReference type="ARBA" id="ARBA00022617"/>
    </source>
</evidence>
<dbReference type="STRING" id="388413.ALPR1_06720"/>